<evidence type="ECO:0000313" key="4">
    <source>
        <dbReference type="EMBL" id="AVD70136.1"/>
    </source>
</evidence>
<gene>
    <name evidence="4" type="ORF">CAY53_00420</name>
</gene>
<dbReference type="KEGG" id="deo:CAY53_00420"/>
<dbReference type="Proteomes" id="UP000239867">
    <property type="component" value="Chromosome"/>
</dbReference>
<dbReference type="InterPro" id="IPR003661">
    <property type="entry name" value="HisK_dim/P_dom"/>
</dbReference>
<name>A0A2L1GKG8_9BACT</name>
<dbReference type="RefSeq" id="WP_104935461.1">
    <property type="nucleotide sequence ID" value="NZ_CP021255.1"/>
</dbReference>
<dbReference type="AlphaFoldDB" id="A0A2L1GKG8"/>
<dbReference type="Pfam" id="PF08448">
    <property type="entry name" value="PAS_4"/>
    <property type="match status" value="1"/>
</dbReference>
<evidence type="ECO:0000313" key="5">
    <source>
        <dbReference type="Proteomes" id="UP000239867"/>
    </source>
</evidence>
<dbReference type="CDD" id="cd00130">
    <property type="entry name" value="PAS"/>
    <property type="match status" value="1"/>
</dbReference>
<evidence type="ECO:0000256" key="1">
    <source>
        <dbReference type="ARBA" id="ARBA00000085"/>
    </source>
</evidence>
<comment type="catalytic activity">
    <reaction evidence="1">
        <text>ATP + protein L-histidine = ADP + protein N-phospho-L-histidine.</text>
        <dbReference type="EC" id="2.7.13.3"/>
    </reaction>
</comment>
<protein>
    <recommendedName>
        <fullName evidence="2">histidine kinase</fullName>
        <ecNumber evidence="2">2.7.13.3</ecNumber>
    </recommendedName>
</protein>
<dbReference type="EMBL" id="CP021255">
    <property type="protein sequence ID" value="AVD70136.1"/>
    <property type="molecule type" value="Genomic_DNA"/>
</dbReference>
<dbReference type="OrthoDB" id="9765588at2"/>
<dbReference type="EC" id="2.7.13.3" evidence="2"/>
<organism evidence="4 5">
    <name type="scientific">Desulfobulbus oralis</name>
    <dbReference type="NCBI Taxonomy" id="1986146"/>
    <lineage>
        <taxon>Bacteria</taxon>
        <taxon>Pseudomonadati</taxon>
        <taxon>Thermodesulfobacteriota</taxon>
        <taxon>Desulfobulbia</taxon>
        <taxon>Desulfobulbales</taxon>
        <taxon>Desulfobulbaceae</taxon>
        <taxon>Desulfobulbus</taxon>
    </lineage>
</organism>
<dbReference type="InterPro" id="IPR000014">
    <property type="entry name" value="PAS"/>
</dbReference>
<dbReference type="CDD" id="cd00082">
    <property type="entry name" value="HisKA"/>
    <property type="match status" value="1"/>
</dbReference>
<keyword evidence="5" id="KW-1185">Reference proteome</keyword>
<accession>A0A2L1GKG8</accession>
<feature type="domain" description="PAS fold-4" evidence="3">
    <location>
        <begin position="21"/>
        <end position="123"/>
    </location>
</feature>
<reference evidence="4 5" key="1">
    <citation type="journal article" date="2018" name="MBio">
        <title>Insights into the evolution of host association through the isolation and characterization of a novel human periodontal pathobiont, Desulfobulbus oralis.</title>
        <authorList>
            <person name="Cross K.L."/>
            <person name="Chirania P."/>
            <person name="Xiong W."/>
            <person name="Beall C.J."/>
            <person name="Elkins J.G."/>
            <person name="Giannone R.J."/>
            <person name="Griffen A.L."/>
            <person name="Guss A.M."/>
            <person name="Hettich R.L."/>
            <person name="Joshi S.S."/>
            <person name="Mokrzan E.M."/>
            <person name="Martin R.K."/>
            <person name="Zhulin I.B."/>
            <person name="Leys E.J."/>
            <person name="Podar M."/>
        </authorList>
    </citation>
    <scope>NUCLEOTIDE SEQUENCE [LARGE SCALE GENOMIC DNA]</scope>
    <source>
        <strain evidence="4 5">ORNL</strain>
    </source>
</reference>
<sequence length="201" mass="22091">MRDGQMSGFGDCGRFLSTIIDSLRRPLAVLDRERRIVLANRPFLAAVREKSAGVIGQYCAELCRGGDGCPVERAFSGVEASVLEQRTGAEGTRWIERSAFPVDGGNGRVDYVVESLRDVTAEHELSEVWRRHRAFCHEISNPLFAALGTAELMANEVPEGAMANELSVVIRNLKHIDALTRQMQEQNAACTLPASSEQSPF</sequence>
<proteinExistence type="predicted"/>
<evidence type="ECO:0000259" key="3">
    <source>
        <dbReference type="Pfam" id="PF08448"/>
    </source>
</evidence>
<dbReference type="InterPro" id="IPR035965">
    <property type="entry name" value="PAS-like_dom_sf"/>
</dbReference>
<dbReference type="GO" id="GO:0000155">
    <property type="term" value="F:phosphorelay sensor kinase activity"/>
    <property type="evidence" value="ECO:0007669"/>
    <property type="project" value="InterPro"/>
</dbReference>
<dbReference type="SUPFAM" id="SSF55785">
    <property type="entry name" value="PYP-like sensor domain (PAS domain)"/>
    <property type="match status" value="1"/>
</dbReference>
<evidence type="ECO:0000256" key="2">
    <source>
        <dbReference type="ARBA" id="ARBA00012438"/>
    </source>
</evidence>
<dbReference type="InterPro" id="IPR013656">
    <property type="entry name" value="PAS_4"/>
</dbReference>
<dbReference type="Gene3D" id="3.30.450.20">
    <property type="entry name" value="PAS domain"/>
    <property type="match status" value="1"/>
</dbReference>